<reference evidence="2" key="1">
    <citation type="submission" date="2022-11" db="UniProtKB">
        <authorList>
            <consortium name="WormBaseParasite"/>
        </authorList>
    </citation>
    <scope>IDENTIFICATION</scope>
</reference>
<dbReference type="GO" id="GO:0044458">
    <property type="term" value="P:motile cilium assembly"/>
    <property type="evidence" value="ECO:0007669"/>
    <property type="project" value="TreeGrafter"/>
</dbReference>
<dbReference type="Proteomes" id="UP000887565">
    <property type="component" value="Unplaced"/>
</dbReference>
<protein>
    <submittedName>
        <fullName evidence="2">C2 domain-containing protein</fullName>
    </submittedName>
</protein>
<accession>A0A915JX22</accession>
<dbReference type="WBParaSite" id="nRc.2.0.1.t30975-RA">
    <property type="protein sequence ID" value="nRc.2.0.1.t30975-RA"/>
    <property type="gene ID" value="nRc.2.0.1.g30975"/>
</dbReference>
<sequence length="338" mass="38858">MISNYLKCGFFGKNTQRPVVDKENPADALQSLQKNKLTAEISEDRASVGYDNGKNEVLAVIVHRTDRIKSKLYITHPTIKIHLLNVQTGQYVKKSRSNKPGSYFTENRSIDYLLPQMTKPSIITHQNTIPCWEELIVFNEYVSYLTSMNDDVVILFELLDFVNMKRLTSRRKITLLDEGNDSDSGWVRIAWAFLKLQPHLNKSSDCCEKIRLQLYRASKKTKMKDNQQTTEIFMWYRCNVRSKYRGSLFVTVKPTVCLSSISTALRSMYPSQAEKRASLTSKETSNFKEELETSHKLENQVVWAKLTGEICKVPNKKVENLYPGKNGCLSIVFSKNGR</sequence>
<proteinExistence type="predicted"/>
<name>A0A915JX22_ROMCU</name>
<dbReference type="GO" id="GO:0036064">
    <property type="term" value="C:ciliary basal body"/>
    <property type="evidence" value="ECO:0007669"/>
    <property type="project" value="TreeGrafter"/>
</dbReference>
<dbReference type="InterPro" id="IPR052803">
    <property type="entry name" value="Cilium-Associated_Jouberin"/>
</dbReference>
<evidence type="ECO:0000313" key="1">
    <source>
        <dbReference type="Proteomes" id="UP000887565"/>
    </source>
</evidence>
<keyword evidence="1" id="KW-1185">Reference proteome</keyword>
<dbReference type="PANTHER" id="PTHR44499">
    <property type="entry name" value="JOUBERIN"/>
    <property type="match status" value="1"/>
</dbReference>
<organism evidence="1 2">
    <name type="scientific">Romanomermis culicivorax</name>
    <name type="common">Nematode worm</name>
    <dbReference type="NCBI Taxonomy" id="13658"/>
    <lineage>
        <taxon>Eukaryota</taxon>
        <taxon>Metazoa</taxon>
        <taxon>Ecdysozoa</taxon>
        <taxon>Nematoda</taxon>
        <taxon>Enoplea</taxon>
        <taxon>Dorylaimia</taxon>
        <taxon>Mermithida</taxon>
        <taxon>Mermithoidea</taxon>
        <taxon>Mermithidae</taxon>
        <taxon>Romanomermis</taxon>
    </lineage>
</organism>
<dbReference type="PANTHER" id="PTHR44499:SF1">
    <property type="entry name" value="JOUBERIN"/>
    <property type="match status" value="1"/>
</dbReference>
<evidence type="ECO:0000313" key="2">
    <source>
        <dbReference type="WBParaSite" id="nRc.2.0.1.t30975-RA"/>
    </source>
</evidence>
<dbReference type="OMA" id="SIMIHRT"/>
<dbReference type="AlphaFoldDB" id="A0A915JX22"/>